<reference evidence="1 2" key="1">
    <citation type="journal article" date="2018" name="PLoS Pathog.">
        <title>Evolution of structural diversity of trichothecenes, a family of toxins produced by plant pathogenic and entomopathogenic fungi.</title>
        <authorList>
            <person name="Proctor R.H."/>
            <person name="McCormick S.P."/>
            <person name="Kim H.S."/>
            <person name="Cardoza R.E."/>
            <person name="Stanley A.M."/>
            <person name="Lindo L."/>
            <person name="Kelly A."/>
            <person name="Brown D.W."/>
            <person name="Lee T."/>
            <person name="Vaughan M.M."/>
            <person name="Alexander N.J."/>
            <person name="Busman M."/>
            <person name="Gutierrez S."/>
        </authorList>
    </citation>
    <scope>NUCLEOTIDE SEQUENCE [LARGE SCALE GENOMIC DNA]</scope>
    <source>
        <strain evidence="1 2">NRRL 3299</strain>
    </source>
</reference>
<sequence>MLQIQPAIHHIQFGGHYSHGWGLTLYSPTPPAILSVNRESRAFAEEHGVRFPRGYFHRNFDLLHIPSECRAGNWTKVSIPPGKRYRLPFLNISLESDKDPLRLPDIKDDLPKKLITLSREADRPLNITIMWQPPTRRKCKCDDLSTLRFWPRIVVKDRDLATASSGGSEQ</sequence>
<evidence type="ECO:0000313" key="1">
    <source>
        <dbReference type="EMBL" id="RGP64204.1"/>
    </source>
</evidence>
<keyword evidence="2" id="KW-1185">Reference proteome</keyword>
<comment type="caution">
    <text evidence="1">The sequence shown here is derived from an EMBL/GenBank/DDBJ whole genome shotgun (WGS) entry which is preliminary data.</text>
</comment>
<dbReference type="EMBL" id="PXOF01000118">
    <property type="protein sequence ID" value="RGP64204.1"/>
    <property type="molecule type" value="Genomic_DNA"/>
</dbReference>
<organism evidence="1 2">
    <name type="scientific">Fusarium sporotrichioides</name>
    <dbReference type="NCBI Taxonomy" id="5514"/>
    <lineage>
        <taxon>Eukaryota</taxon>
        <taxon>Fungi</taxon>
        <taxon>Dikarya</taxon>
        <taxon>Ascomycota</taxon>
        <taxon>Pezizomycotina</taxon>
        <taxon>Sordariomycetes</taxon>
        <taxon>Hypocreomycetidae</taxon>
        <taxon>Hypocreales</taxon>
        <taxon>Nectriaceae</taxon>
        <taxon>Fusarium</taxon>
    </lineage>
</organism>
<accession>A0A395RW20</accession>
<name>A0A395RW20_FUSSP</name>
<evidence type="ECO:0000313" key="2">
    <source>
        <dbReference type="Proteomes" id="UP000266152"/>
    </source>
</evidence>
<gene>
    <name evidence="1" type="ORF">FSPOR_8023</name>
</gene>
<dbReference type="Proteomes" id="UP000266152">
    <property type="component" value="Unassembled WGS sequence"/>
</dbReference>
<proteinExistence type="predicted"/>
<protein>
    <submittedName>
        <fullName evidence="1">Uncharacterized protein</fullName>
    </submittedName>
</protein>
<dbReference type="AlphaFoldDB" id="A0A395RW20"/>